<dbReference type="SMR" id="A0A015M1S1"/>
<dbReference type="Gene3D" id="3.30.530.20">
    <property type="match status" value="1"/>
</dbReference>
<reference evidence="2 3" key="1">
    <citation type="submission" date="2014-02" db="EMBL/GenBank/DDBJ databases">
        <title>Single nucleus genome sequencing reveals high similarity among nuclei of an endomycorrhizal fungus.</title>
        <authorList>
            <person name="Lin K."/>
            <person name="Geurts R."/>
            <person name="Zhang Z."/>
            <person name="Limpens E."/>
            <person name="Saunders D.G."/>
            <person name="Mu D."/>
            <person name="Pang E."/>
            <person name="Cao H."/>
            <person name="Cha H."/>
            <person name="Lin T."/>
            <person name="Zhou Q."/>
            <person name="Shang Y."/>
            <person name="Li Y."/>
            <person name="Ivanov S."/>
            <person name="Sharma T."/>
            <person name="Velzen R.V."/>
            <person name="Ruijter N.D."/>
            <person name="Aanen D.K."/>
            <person name="Win J."/>
            <person name="Kamoun S."/>
            <person name="Bisseling T."/>
            <person name="Huang S."/>
        </authorList>
    </citation>
    <scope>NUCLEOTIDE SEQUENCE [LARGE SCALE GENOMIC DNA]</scope>
    <source>
        <strain evidence="3">DAOM197198w</strain>
    </source>
</reference>
<dbReference type="HOGENOM" id="CLU_1384812_0_0_1"/>
<evidence type="ECO:0000313" key="2">
    <source>
        <dbReference type="EMBL" id="EXX60783.1"/>
    </source>
</evidence>
<evidence type="ECO:0008006" key="4">
    <source>
        <dbReference type="Google" id="ProtNLM"/>
    </source>
</evidence>
<keyword evidence="1" id="KW-1133">Transmembrane helix</keyword>
<keyword evidence="1" id="KW-0472">Membrane</keyword>
<protein>
    <recommendedName>
        <fullName evidence="4">Polyketide cyclase/dehydrase</fullName>
    </recommendedName>
</protein>
<keyword evidence="3" id="KW-1185">Reference proteome</keyword>
<dbReference type="InterPro" id="IPR023393">
    <property type="entry name" value="START-like_dom_sf"/>
</dbReference>
<comment type="caution">
    <text evidence="2">The sequence shown here is derived from an EMBL/GenBank/DDBJ whole genome shotgun (WGS) entry which is preliminary data.</text>
</comment>
<organism evidence="2 3">
    <name type="scientific">Rhizophagus irregularis (strain DAOM 197198w)</name>
    <name type="common">Glomus intraradices</name>
    <dbReference type="NCBI Taxonomy" id="1432141"/>
    <lineage>
        <taxon>Eukaryota</taxon>
        <taxon>Fungi</taxon>
        <taxon>Fungi incertae sedis</taxon>
        <taxon>Mucoromycota</taxon>
        <taxon>Glomeromycotina</taxon>
        <taxon>Glomeromycetes</taxon>
        <taxon>Glomerales</taxon>
        <taxon>Glomeraceae</taxon>
        <taxon>Rhizophagus</taxon>
    </lineage>
</organism>
<sequence length="197" mass="22656">MISFLNFPTTRIPDTLSISLVLLFLTGVVTTLVIIILGIFLIPKDRVCSRTAVYSQPQKKIWNTLIKFGSYPQWRSNVIKVEINQPGHIPPDGFEWFREFTPLGNIKFRIVERWENKLLKREIVREKGVHCGSWTIELEEISENSTRVTITEKTSVHNVLYGVMGLITGYNQTIDLFLTDLGAKFEQQVIITDETRS</sequence>
<keyword evidence="1" id="KW-0812">Transmembrane</keyword>
<dbReference type="OrthoDB" id="2375334at2759"/>
<evidence type="ECO:0000313" key="3">
    <source>
        <dbReference type="Proteomes" id="UP000022910"/>
    </source>
</evidence>
<proteinExistence type="predicted"/>
<gene>
    <name evidence="2" type="ORF">RirG_176750</name>
</gene>
<dbReference type="Proteomes" id="UP000022910">
    <property type="component" value="Unassembled WGS sequence"/>
</dbReference>
<dbReference type="EMBL" id="JEMT01025849">
    <property type="protein sequence ID" value="EXX60783.1"/>
    <property type="molecule type" value="Genomic_DNA"/>
</dbReference>
<accession>A0A015M1S1</accession>
<dbReference type="SUPFAM" id="SSF55961">
    <property type="entry name" value="Bet v1-like"/>
    <property type="match status" value="1"/>
</dbReference>
<evidence type="ECO:0000256" key="1">
    <source>
        <dbReference type="SAM" id="Phobius"/>
    </source>
</evidence>
<name>A0A015M1S1_RHIIW</name>
<dbReference type="AlphaFoldDB" id="A0A015M1S1"/>
<feature type="transmembrane region" description="Helical" evidence="1">
    <location>
        <begin position="20"/>
        <end position="42"/>
    </location>
</feature>